<evidence type="ECO:0000256" key="3">
    <source>
        <dbReference type="ARBA" id="ARBA00023274"/>
    </source>
</evidence>
<evidence type="ECO:0000256" key="1">
    <source>
        <dbReference type="ARBA" id="ARBA00006598"/>
    </source>
</evidence>
<dbReference type="InterPro" id="IPR018265">
    <property type="entry name" value="Ribosomal_bL35_CS"/>
</dbReference>
<protein>
    <recommendedName>
        <fullName evidence="6">50S ribosomal protein L35</fullName>
    </recommendedName>
</protein>
<name>A0A381QHV5_9ZZZZ</name>
<sequence length="64" mass="7325">MPKMKTHSGAKKRFKTSGSGKLIRRKQGRNHILEKKSAKRKRRLALEGQISKADLPRINKMLGK</sequence>
<organism evidence="5">
    <name type="scientific">marine metagenome</name>
    <dbReference type="NCBI Taxonomy" id="408172"/>
    <lineage>
        <taxon>unclassified sequences</taxon>
        <taxon>metagenomes</taxon>
        <taxon>ecological metagenomes</taxon>
    </lineage>
</organism>
<dbReference type="PRINTS" id="PR00064">
    <property type="entry name" value="RIBOSOMALL35"/>
</dbReference>
<dbReference type="InterPro" id="IPR037229">
    <property type="entry name" value="Ribosomal_bL35_sf"/>
</dbReference>
<dbReference type="AlphaFoldDB" id="A0A381QHV5"/>
<evidence type="ECO:0008006" key="6">
    <source>
        <dbReference type="Google" id="ProtNLM"/>
    </source>
</evidence>
<evidence type="ECO:0000256" key="4">
    <source>
        <dbReference type="SAM" id="MobiDB-lite"/>
    </source>
</evidence>
<proteinExistence type="inferred from homology"/>
<dbReference type="EMBL" id="UINC01001371">
    <property type="protein sequence ID" value="SUZ78901.1"/>
    <property type="molecule type" value="Genomic_DNA"/>
</dbReference>
<reference evidence="5" key="1">
    <citation type="submission" date="2018-05" db="EMBL/GenBank/DDBJ databases">
        <authorList>
            <person name="Lanie J.A."/>
            <person name="Ng W.-L."/>
            <person name="Kazmierczak K.M."/>
            <person name="Andrzejewski T.M."/>
            <person name="Davidsen T.M."/>
            <person name="Wayne K.J."/>
            <person name="Tettelin H."/>
            <person name="Glass J.I."/>
            <person name="Rusch D."/>
            <person name="Podicherti R."/>
            <person name="Tsui H.-C.T."/>
            <person name="Winkler M.E."/>
        </authorList>
    </citation>
    <scope>NUCLEOTIDE SEQUENCE</scope>
</reference>
<dbReference type="GO" id="GO:0022625">
    <property type="term" value="C:cytosolic large ribosomal subunit"/>
    <property type="evidence" value="ECO:0007669"/>
    <property type="project" value="TreeGrafter"/>
</dbReference>
<dbReference type="NCBIfam" id="TIGR00001">
    <property type="entry name" value="rpmI_bact"/>
    <property type="match status" value="1"/>
</dbReference>
<dbReference type="Gene3D" id="4.10.410.60">
    <property type="match status" value="1"/>
</dbReference>
<dbReference type="Pfam" id="PF01632">
    <property type="entry name" value="Ribosomal_L35p"/>
    <property type="match status" value="1"/>
</dbReference>
<dbReference type="HAMAP" id="MF_00514">
    <property type="entry name" value="Ribosomal_bL35"/>
    <property type="match status" value="1"/>
</dbReference>
<evidence type="ECO:0000313" key="5">
    <source>
        <dbReference type="EMBL" id="SUZ78901.1"/>
    </source>
</evidence>
<feature type="region of interest" description="Disordered" evidence="4">
    <location>
        <begin position="1"/>
        <end position="45"/>
    </location>
</feature>
<dbReference type="PANTHER" id="PTHR33343:SF1">
    <property type="entry name" value="LARGE RIBOSOMAL SUBUNIT PROTEIN BL35M"/>
    <property type="match status" value="1"/>
</dbReference>
<keyword evidence="3" id="KW-0687">Ribonucleoprotein</keyword>
<feature type="compositionally biased region" description="Basic residues" evidence="4">
    <location>
        <begin position="1"/>
        <end position="15"/>
    </location>
</feature>
<dbReference type="GO" id="GO:0006412">
    <property type="term" value="P:translation"/>
    <property type="evidence" value="ECO:0007669"/>
    <property type="project" value="InterPro"/>
</dbReference>
<dbReference type="PROSITE" id="PS00936">
    <property type="entry name" value="RIBOSOMAL_L35"/>
    <property type="match status" value="1"/>
</dbReference>
<comment type="similarity">
    <text evidence="1">Belongs to the bacterial ribosomal protein bL35 family.</text>
</comment>
<evidence type="ECO:0000256" key="2">
    <source>
        <dbReference type="ARBA" id="ARBA00022980"/>
    </source>
</evidence>
<dbReference type="InterPro" id="IPR021137">
    <property type="entry name" value="Ribosomal_bL35-like"/>
</dbReference>
<dbReference type="GO" id="GO:0003735">
    <property type="term" value="F:structural constituent of ribosome"/>
    <property type="evidence" value="ECO:0007669"/>
    <property type="project" value="InterPro"/>
</dbReference>
<accession>A0A381QHV5</accession>
<dbReference type="PANTHER" id="PTHR33343">
    <property type="entry name" value="54S RIBOSOMAL PROTEIN BL35M"/>
    <property type="match status" value="1"/>
</dbReference>
<keyword evidence="2" id="KW-0689">Ribosomal protein</keyword>
<dbReference type="SUPFAM" id="SSF143034">
    <property type="entry name" value="L35p-like"/>
    <property type="match status" value="1"/>
</dbReference>
<gene>
    <name evidence="5" type="ORF">METZ01_LOCUS31755</name>
</gene>
<dbReference type="FunFam" id="4.10.410.60:FF:000001">
    <property type="entry name" value="50S ribosomal protein L35"/>
    <property type="match status" value="1"/>
</dbReference>
<dbReference type="InterPro" id="IPR001706">
    <property type="entry name" value="Ribosomal_bL35"/>
</dbReference>